<evidence type="ECO:0000256" key="5">
    <source>
        <dbReference type="ARBA" id="ARBA00022977"/>
    </source>
</evidence>
<keyword evidence="14" id="KW-1185">Reference proteome</keyword>
<keyword evidence="4 9" id="KW-0460">Magnesium</keyword>
<dbReference type="InterPro" id="IPR022998">
    <property type="entry name" value="ThiamineP_synth_TenI"/>
</dbReference>
<feature type="domain" description="Thiamine phosphate synthase/TenI" evidence="12">
    <location>
        <begin position="11"/>
        <end position="198"/>
    </location>
</feature>
<dbReference type="EMBL" id="JAUDDW010000037">
    <property type="protein sequence ID" value="MDM8267117.1"/>
    <property type="molecule type" value="Genomic_DNA"/>
</dbReference>
<feature type="binding site" evidence="9">
    <location>
        <position position="98"/>
    </location>
    <ligand>
        <name>Mg(2+)</name>
        <dbReference type="ChEBI" id="CHEBI:18420"/>
    </ligand>
</feature>
<dbReference type="GO" id="GO:0004789">
    <property type="term" value="F:thiamine-phosphate diphosphorylase activity"/>
    <property type="evidence" value="ECO:0007669"/>
    <property type="project" value="UniProtKB-EC"/>
</dbReference>
<comment type="similarity">
    <text evidence="9 10">Belongs to the thiamine-phosphate synthase family.</text>
</comment>
<feature type="binding site" evidence="9">
    <location>
        <position position="79"/>
    </location>
    <ligand>
        <name>Mg(2+)</name>
        <dbReference type="ChEBI" id="CHEBI:18420"/>
    </ligand>
</feature>
<sequence length="217" mass="23149">MTAFDSNMLKVYLVGGTQDVGNDPERFLRDVEAALKAGVTAFQYREKDGSQLSKAATIDMAMRLRKLTHQYYVPYFIDDDEKLALKVGADGVHVGQKDQRIEEVIQRAAGKLLIGYSCNTAAEIAKANRLAAVDYVGTGPVFPTNSKGDADPAIGVVQLAQLNAASQHPMVAIGGISRDNLNAVLNTGVAGVAVISMILGSQDITSTVKQMQAAYSN</sequence>
<evidence type="ECO:0000256" key="7">
    <source>
        <dbReference type="ARBA" id="ARBA00047851"/>
    </source>
</evidence>
<dbReference type="NCBIfam" id="TIGR00693">
    <property type="entry name" value="thiE"/>
    <property type="match status" value="1"/>
</dbReference>
<evidence type="ECO:0000256" key="6">
    <source>
        <dbReference type="ARBA" id="ARBA00047334"/>
    </source>
</evidence>
<feature type="binding site" evidence="9">
    <location>
        <begin position="43"/>
        <end position="47"/>
    </location>
    <ligand>
        <name>4-amino-2-methyl-5-(diphosphooxymethyl)pyrimidine</name>
        <dbReference type="ChEBI" id="CHEBI:57841"/>
    </ligand>
</feature>
<keyword evidence="5 9" id="KW-0784">Thiamine biosynthesis</keyword>
<feature type="binding site" evidence="9">
    <location>
        <begin position="144"/>
        <end position="146"/>
    </location>
    <ligand>
        <name>2-[(2R,5Z)-2-carboxy-4-methylthiazol-5(2H)-ylidene]ethyl phosphate</name>
        <dbReference type="ChEBI" id="CHEBI:62899"/>
    </ligand>
</feature>
<comment type="caution">
    <text evidence="13">The sequence shown here is derived from an EMBL/GenBank/DDBJ whole genome shotgun (WGS) entry which is preliminary data.</text>
</comment>
<dbReference type="CDD" id="cd00564">
    <property type="entry name" value="TMP_TenI"/>
    <property type="match status" value="1"/>
</dbReference>
<comment type="catalytic activity">
    <reaction evidence="8 9 10">
        <text>2-[(2R,5Z)-2-carboxy-4-methylthiazol-5(2H)-ylidene]ethyl phosphate + 4-amino-2-methyl-5-(diphosphooxymethyl)pyrimidine + 2 H(+) = thiamine phosphate + CO2 + diphosphate</text>
        <dbReference type="Rhea" id="RHEA:47844"/>
        <dbReference type="ChEBI" id="CHEBI:15378"/>
        <dbReference type="ChEBI" id="CHEBI:16526"/>
        <dbReference type="ChEBI" id="CHEBI:33019"/>
        <dbReference type="ChEBI" id="CHEBI:37575"/>
        <dbReference type="ChEBI" id="CHEBI:57841"/>
        <dbReference type="ChEBI" id="CHEBI:62899"/>
        <dbReference type="EC" id="2.5.1.3"/>
    </reaction>
</comment>
<dbReference type="PANTHER" id="PTHR20857">
    <property type="entry name" value="THIAMINE-PHOSPHATE PYROPHOSPHORYLASE"/>
    <property type="match status" value="1"/>
</dbReference>
<name>A0ABT7UZI0_9LACO</name>
<gene>
    <name evidence="9 13" type="primary">thiE</name>
    <name evidence="13" type="ORF">QUW44_08165</name>
</gene>
<comment type="cofactor">
    <cofactor evidence="9">
        <name>Mg(2+)</name>
        <dbReference type="ChEBI" id="CHEBI:18420"/>
    </cofactor>
    <text evidence="9">Binds 1 Mg(2+) ion per subunit.</text>
</comment>
<protein>
    <recommendedName>
        <fullName evidence="9">Thiamine-phosphate synthase</fullName>
        <shortName evidence="9">TP synthase</shortName>
        <shortName evidence="9">TPS</shortName>
        <ecNumber evidence="9">2.5.1.3</ecNumber>
    </recommendedName>
    <alternativeName>
        <fullName evidence="9">Thiamine-phosphate pyrophosphorylase</fullName>
        <shortName evidence="9">TMP pyrophosphorylase</shortName>
        <shortName evidence="9">TMP-PPase</shortName>
    </alternativeName>
</protein>
<dbReference type="PANTHER" id="PTHR20857:SF15">
    <property type="entry name" value="THIAMINE-PHOSPHATE SYNTHASE"/>
    <property type="match status" value="1"/>
</dbReference>
<dbReference type="InterPro" id="IPR036206">
    <property type="entry name" value="ThiamineP_synth_sf"/>
</dbReference>
<keyword evidence="2 9" id="KW-0808">Transferase</keyword>
<feature type="binding site" evidence="9">
    <location>
        <position position="78"/>
    </location>
    <ligand>
        <name>4-amino-2-methyl-5-(diphosphooxymethyl)pyrimidine</name>
        <dbReference type="ChEBI" id="CHEBI:57841"/>
    </ligand>
</feature>
<evidence type="ECO:0000256" key="2">
    <source>
        <dbReference type="ARBA" id="ARBA00022679"/>
    </source>
</evidence>
<evidence type="ECO:0000256" key="11">
    <source>
        <dbReference type="RuleBase" id="RU004253"/>
    </source>
</evidence>
<comment type="catalytic activity">
    <reaction evidence="6 9 10">
        <text>4-methyl-5-(2-phosphooxyethyl)-thiazole + 4-amino-2-methyl-5-(diphosphooxymethyl)pyrimidine + H(+) = thiamine phosphate + diphosphate</text>
        <dbReference type="Rhea" id="RHEA:22328"/>
        <dbReference type="ChEBI" id="CHEBI:15378"/>
        <dbReference type="ChEBI" id="CHEBI:33019"/>
        <dbReference type="ChEBI" id="CHEBI:37575"/>
        <dbReference type="ChEBI" id="CHEBI:57841"/>
        <dbReference type="ChEBI" id="CHEBI:58296"/>
        <dbReference type="EC" id="2.5.1.3"/>
    </reaction>
</comment>
<evidence type="ECO:0000256" key="10">
    <source>
        <dbReference type="RuleBase" id="RU003826"/>
    </source>
</evidence>
<comment type="catalytic activity">
    <reaction evidence="7 9 10">
        <text>2-(2-carboxy-4-methylthiazol-5-yl)ethyl phosphate + 4-amino-2-methyl-5-(diphosphooxymethyl)pyrimidine + 2 H(+) = thiamine phosphate + CO2 + diphosphate</text>
        <dbReference type="Rhea" id="RHEA:47848"/>
        <dbReference type="ChEBI" id="CHEBI:15378"/>
        <dbReference type="ChEBI" id="CHEBI:16526"/>
        <dbReference type="ChEBI" id="CHEBI:33019"/>
        <dbReference type="ChEBI" id="CHEBI:37575"/>
        <dbReference type="ChEBI" id="CHEBI:57841"/>
        <dbReference type="ChEBI" id="CHEBI:62890"/>
        <dbReference type="EC" id="2.5.1.3"/>
    </reaction>
</comment>
<feature type="binding site" evidence="9">
    <location>
        <position position="147"/>
    </location>
    <ligand>
        <name>4-amino-2-methyl-5-(diphosphooxymethyl)pyrimidine</name>
        <dbReference type="ChEBI" id="CHEBI:57841"/>
    </ligand>
</feature>
<evidence type="ECO:0000256" key="1">
    <source>
        <dbReference type="ARBA" id="ARBA00005165"/>
    </source>
</evidence>
<evidence type="ECO:0000256" key="3">
    <source>
        <dbReference type="ARBA" id="ARBA00022723"/>
    </source>
</evidence>
<dbReference type="RefSeq" id="WP_289586502.1">
    <property type="nucleotide sequence ID" value="NZ_JAUDDW010000037.1"/>
</dbReference>
<feature type="binding site" evidence="9">
    <location>
        <position position="175"/>
    </location>
    <ligand>
        <name>2-[(2R,5Z)-2-carboxy-4-methylthiazol-5(2H)-ylidene]ethyl phosphate</name>
        <dbReference type="ChEBI" id="CHEBI:62899"/>
    </ligand>
</feature>
<dbReference type="Pfam" id="PF02581">
    <property type="entry name" value="TMP-TENI"/>
    <property type="match status" value="1"/>
</dbReference>
<evidence type="ECO:0000256" key="9">
    <source>
        <dbReference type="HAMAP-Rule" id="MF_00097"/>
    </source>
</evidence>
<evidence type="ECO:0000259" key="12">
    <source>
        <dbReference type="Pfam" id="PF02581"/>
    </source>
</evidence>
<organism evidence="13 14">
    <name type="scientific">Limosilactobacillus pontis</name>
    <dbReference type="NCBI Taxonomy" id="35787"/>
    <lineage>
        <taxon>Bacteria</taxon>
        <taxon>Bacillati</taxon>
        <taxon>Bacillota</taxon>
        <taxon>Bacilli</taxon>
        <taxon>Lactobacillales</taxon>
        <taxon>Lactobacillaceae</taxon>
        <taxon>Limosilactobacillus</taxon>
    </lineage>
</organism>
<comment type="function">
    <text evidence="9">Condenses 4-methyl-5-(beta-hydroxyethyl)thiazole monophosphate (THZ-P) and 2-methyl-4-amino-5-hydroxymethyl pyrimidine pyrophosphate (HMP-PP) to form thiamine monophosphate (TMP).</text>
</comment>
<keyword evidence="3 9" id="KW-0479">Metal-binding</keyword>
<dbReference type="InterPro" id="IPR013785">
    <property type="entry name" value="Aldolase_TIM"/>
</dbReference>
<evidence type="ECO:0000256" key="8">
    <source>
        <dbReference type="ARBA" id="ARBA00047883"/>
    </source>
</evidence>
<accession>A0ABT7UZI0</accession>
<dbReference type="HAMAP" id="MF_00097">
    <property type="entry name" value="TMP_synthase"/>
    <property type="match status" value="1"/>
</dbReference>
<dbReference type="SUPFAM" id="SSF51391">
    <property type="entry name" value="Thiamin phosphate synthase"/>
    <property type="match status" value="1"/>
</dbReference>
<evidence type="ECO:0000256" key="4">
    <source>
        <dbReference type="ARBA" id="ARBA00022842"/>
    </source>
</evidence>
<dbReference type="InterPro" id="IPR034291">
    <property type="entry name" value="TMP_synthase"/>
</dbReference>
<evidence type="ECO:0000313" key="14">
    <source>
        <dbReference type="Proteomes" id="UP001529343"/>
    </source>
</evidence>
<dbReference type="Proteomes" id="UP001529343">
    <property type="component" value="Unassembled WGS sequence"/>
</dbReference>
<dbReference type="Gene3D" id="3.20.20.70">
    <property type="entry name" value="Aldolase class I"/>
    <property type="match status" value="1"/>
</dbReference>
<comment type="pathway">
    <text evidence="1 9 11">Cofactor biosynthesis; thiamine diphosphate biosynthesis; thiamine phosphate from 4-amino-2-methyl-5-diphosphomethylpyrimidine and 4-methyl-5-(2-phosphoethyl)-thiazole: step 1/1.</text>
</comment>
<feature type="binding site" evidence="9">
    <location>
        <begin position="195"/>
        <end position="196"/>
    </location>
    <ligand>
        <name>2-[(2R,5Z)-2-carboxy-4-methylthiazol-5(2H)-ylidene]ethyl phosphate</name>
        <dbReference type="ChEBI" id="CHEBI:62899"/>
    </ligand>
</feature>
<proteinExistence type="inferred from homology"/>
<dbReference type="EC" id="2.5.1.3" evidence="9"/>
<feature type="binding site" evidence="9">
    <location>
        <position position="117"/>
    </location>
    <ligand>
        <name>4-amino-2-methyl-5-(diphosphooxymethyl)pyrimidine</name>
        <dbReference type="ChEBI" id="CHEBI:57841"/>
    </ligand>
</feature>
<evidence type="ECO:0000313" key="13">
    <source>
        <dbReference type="EMBL" id="MDM8267117.1"/>
    </source>
</evidence>
<reference evidence="14" key="1">
    <citation type="submission" date="2023-06" db="EMBL/GenBank/DDBJ databases">
        <title>Identification and characterization of horizontal gene transfer across gut microbiota members of farm animals based on homology search.</title>
        <authorList>
            <person name="Zeman M."/>
            <person name="Kubasova T."/>
            <person name="Jahodarova E."/>
            <person name="Nykrynova M."/>
            <person name="Rychlik I."/>
        </authorList>
    </citation>
    <scope>NUCLEOTIDE SEQUENCE [LARGE SCALE GENOMIC DNA]</scope>
    <source>
        <strain evidence="14">161_Gplus</strain>
    </source>
</reference>